<reference evidence="1 2" key="1">
    <citation type="submission" date="2020-02" db="EMBL/GenBank/DDBJ databases">
        <authorList>
            <person name="Ma Q."/>
            <person name="Huang Y."/>
            <person name="Song X."/>
            <person name="Pei D."/>
        </authorList>
    </citation>
    <scope>NUCLEOTIDE SEQUENCE [LARGE SCALE GENOMIC DNA]</scope>
    <source>
        <strain evidence="1">Sxm20200214</strain>
        <tissue evidence="1">Leaf</tissue>
    </source>
</reference>
<gene>
    <name evidence="1" type="ORF">Bca52824_048126</name>
</gene>
<dbReference type="OrthoDB" id="1113676at2759"/>
<name>A0A8X7RIJ2_BRACI</name>
<keyword evidence="2" id="KW-1185">Reference proteome</keyword>
<dbReference type="AlphaFoldDB" id="A0A8X7RIJ2"/>
<protein>
    <submittedName>
        <fullName evidence="1">Uncharacterized protein</fullName>
    </submittedName>
</protein>
<dbReference type="EMBL" id="JAAMPC010000010">
    <property type="protein sequence ID" value="KAG2288522.1"/>
    <property type="molecule type" value="Genomic_DNA"/>
</dbReference>
<evidence type="ECO:0000313" key="2">
    <source>
        <dbReference type="Proteomes" id="UP000886595"/>
    </source>
</evidence>
<organism evidence="1 2">
    <name type="scientific">Brassica carinata</name>
    <name type="common">Ethiopian mustard</name>
    <name type="synonym">Abyssinian cabbage</name>
    <dbReference type="NCBI Taxonomy" id="52824"/>
    <lineage>
        <taxon>Eukaryota</taxon>
        <taxon>Viridiplantae</taxon>
        <taxon>Streptophyta</taxon>
        <taxon>Embryophyta</taxon>
        <taxon>Tracheophyta</taxon>
        <taxon>Spermatophyta</taxon>
        <taxon>Magnoliopsida</taxon>
        <taxon>eudicotyledons</taxon>
        <taxon>Gunneridae</taxon>
        <taxon>Pentapetalae</taxon>
        <taxon>rosids</taxon>
        <taxon>malvids</taxon>
        <taxon>Brassicales</taxon>
        <taxon>Brassicaceae</taxon>
        <taxon>Brassiceae</taxon>
        <taxon>Brassica</taxon>
    </lineage>
</organism>
<evidence type="ECO:0000313" key="1">
    <source>
        <dbReference type="EMBL" id="KAG2288522.1"/>
    </source>
</evidence>
<comment type="caution">
    <text evidence="1">The sequence shown here is derived from an EMBL/GenBank/DDBJ whole genome shotgun (WGS) entry which is preliminary data.</text>
</comment>
<proteinExistence type="predicted"/>
<dbReference type="Proteomes" id="UP000886595">
    <property type="component" value="Unassembled WGS sequence"/>
</dbReference>
<sequence>MSEEDDNSAVKAHPPTEHMTDQDTVMILTGNWVREDDGKWVFDSLNEEGTEFFTLKAGLEYDELVDLVKQSLAIASRNVKLKISYQYSSWMLIDDGDGSTPQFISENHEVEVFVQMRRKIEEVNLCVTISQCSDGVTTGNSKPHFANVTDQNVCNTPRMIPRTLMQQRRMSGWSLRSLTLR</sequence>
<accession>A0A8X7RIJ2</accession>